<dbReference type="GO" id="GO:0030552">
    <property type="term" value="F:cAMP binding"/>
    <property type="evidence" value="ECO:0007669"/>
    <property type="project" value="TreeGrafter"/>
</dbReference>
<dbReference type="InterPro" id="IPR050503">
    <property type="entry name" value="cAMP-dep_PK_reg_su-like"/>
</dbReference>
<dbReference type="GO" id="GO:0005829">
    <property type="term" value="C:cytosol"/>
    <property type="evidence" value="ECO:0007669"/>
    <property type="project" value="TreeGrafter"/>
</dbReference>
<evidence type="ECO:0000313" key="2">
    <source>
        <dbReference type="EMBL" id="EKD66256.1"/>
    </source>
</evidence>
<proteinExistence type="predicted"/>
<dbReference type="GO" id="GO:0004862">
    <property type="term" value="F:cAMP-dependent protein kinase inhibitor activity"/>
    <property type="evidence" value="ECO:0007669"/>
    <property type="project" value="TreeGrafter"/>
</dbReference>
<protein>
    <recommendedName>
        <fullName evidence="1">Cyclic nucleotide-binding domain-containing protein</fullName>
    </recommendedName>
</protein>
<dbReference type="InterPro" id="IPR000595">
    <property type="entry name" value="cNMP-bd_dom"/>
</dbReference>
<evidence type="ECO:0000259" key="1">
    <source>
        <dbReference type="PROSITE" id="PS50042"/>
    </source>
</evidence>
<organism evidence="2">
    <name type="scientific">uncultured bacterium</name>
    <name type="common">gcode 4</name>
    <dbReference type="NCBI Taxonomy" id="1234023"/>
    <lineage>
        <taxon>Bacteria</taxon>
        <taxon>environmental samples</taxon>
    </lineage>
</organism>
<dbReference type="PANTHER" id="PTHR11635:SF152">
    <property type="entry name" value="CAMP-DEPENDENT PROTEIN KINASE TYPE I REGULATORY SUBUNIT-RELATED"/>
    <property type="match status" value="1"/>
</dbReference>
<dbReference type="SMART" id="SM00100">
    <property type="entry name" value="cNMP"/>
    <property type="match status" value="1"/>
</dbReference>
<reference evidence="2" key="1">
    <citation type="journal article" date="2012" name="Science">
        <title>Fermentation, hydrogen, and sulfur metabolism in multiple uncultivated bacterial phyla.</title>
        <authorList>
            <person name="Wrighton K.C."/>
            <person name="Thomas B.C."/>
            <person name="Sharon I."/>
            <person name="Miller C.S."/>
            <person name="Castelle C.J."/>
            <person name="VerBerkmoes N.C."/>
            <person name="Wilkins M.J."/>
            <person name="Hettich R.L."/>
            <person name="Lipton M.S."/>
            <person name="Williams K.H."/>
            <person name="Long P.E."/>
            <person name="Banfield J.F."/>
        </authorList>
    </citation>
    <scope>NUCLEOTIDE SEQUENCE [LARGE SCALE GENOMIC DNA]</scope>
</reference>
<sequence length="142" mass="16827">MNFDLNELKSLYVFEWLESDVIVSILKNSKIRNYKSGEIICKEWDKEAKEAYIIVSGNVNIYIDAKFVKKLSKWDIFWEYALIREEERTATVVAETDTTCIILNLDSLIQIASDDIKLNKIMISRINENIEKKLWIFKEYDF</sequence>
<feature type="domain" description="Cyclic nucleotide-binding" evidence="1">
    <location>
        <begin position="13"/>
        <end position="129"/>
    </location>
</feature>
<dbReference type="InterPro" id="IPR018490">
    <property type="entry name" value="cNMP-bd_dom_sf"/>
</dbReference>
<dbReference type="PROSITE" id="PS50042">
    <property type="entry name" value="CNMP_BINDING_3"/>
    <property type="match status" value="1"/>
</dbReference>
<dbReference type="InterPro" id="IPR014710">
    <property type="entry name" value="RmlC-like_jellyroll"/>
</dbReference>
<dbReference type="SUPFAM" id="SSF51206">
    <property type="entry name" value="cAMP-binding domain-like"/>
    <property type="match status" value="1"/>
</dbReference>
<dbReference type="Pfam" id="PF00027">
    <property type="entry name" value="cNMP_binding"/>
    <property type="match status" value="1"/>
</dbReference>
<dbReference type="GO" id="GO:0034236">
    <property type="term" value="F:protein kinase A catalytic subunit binding"/>
    <property type="evidence" value="ECO:0007669"/>
    <property type="project" value="TreeGrafter"/>
</dbReference>
<dbReference type="CDD" id="cd00038">
    <property type="entry name" value="CAP_ED"/>
    <property type="match status" value="1"/>
</dbReference>
<name>K2AX25_9BACT</name>
<dbReference type="Gene3D" id="2.60.120.10">
    <property type="entry name" value="Jelly Rolls"/>
    <property type="match status" value="1"/>
</dbReference>
<dbReference type="GO" id="GO:0005952">
    <property type="term" value="C:cAMP-dependent protein kinase complex"/>
    <property type="evidence" value="ECO:0007669"/>
    <property type="project" value="InterPro"/>
</dbReference>
<dbReference type="EMBL" id="AMFJ01021642">
    <property type="protein sequence ID" value="EKD66256.1"/>
    <property type="molecule type" value="Genomic_DNA"/>
</dbReference>
<gene>
    <name evidence="2" type="ORF">ACD_49C00056G0011</name>
</gene>
<dbReference type="PANTHER" id="PTHR11635">
    <property type="entry name" value="CAMP-DEPENDENT PROTEIN KINASE REGULATORY CHAIN"/>
    <property type="match status" value="1"/>
</dbReference>
<comment type="caution">
    <text evidence="2">The sequence shown here is derived from an EMBL/GenBank/DDBJ whole genome shotgun (WGS) entry which is preliminary data.</text>
</comment>
<accession>K2AX25</accession>
<dbReference type="AlphaFoldDB" id="K2AX25"/>